<evidence type="ECO:0000313" key="1">
    <source>
        <dbReference type="EMBL" id="KYC52646.1"/>
    </source>
</evidence>
<gene>
    <name evidence="1" type="ORF">AMQ22_00696</name>
</gene>
<name>A0A150J606_9EURY</name>
<dbReference type="Proteomes" id="UP000075398">
    <property type="component" value="Unassembled WGS sequence"/>
</dbReference>
<organism evidence="1 2">
    <name type="scientific">Candidatus Methanofastidiosum methylothiophilum</name>
    <dbReference type="NCBI Taxonomy" id="1705564"/>
    <lineage>
        <taxon>Archaea</taxon>
        <taxon>Methanobacteriati</taxon>
        <taxon>Methanobacteriota</taxon>
        <taxon>Stenosarchaea group</taxon>
        <taxon>Candidatus Methanofastidiosia</taxon>
        <taxon>Candidatus Methanofastidiosales</taxon>
        <taxon>Candidatus Methanofastidiosaceae</taxon>
        <taxon>Candidatus Methanofastidiosum</taxon>
    </lineage>
</organism>
<dbReference type="EMBL" id="LNGC01000019">
    <property type="protein sequence ID" value="KYC52646.1"/>
    <property type="molecule type" value="Genomic_DNA"/>
</dbReference>
<reference evidence="1 2" key="1">
    <citation type="journal article" date="2016" name="ISME J.">
        <title>Chasing the elusive Euryarchaeota class WSA2: genomes reveal a uniquely fastidious methyl-reducing methanogen.</title>
        <authorList>
            <person name="Nobu M.K."/>
            <person name="Narihiro T."/>
            <person name="Kuroda K."/>
            <person name="Mei R."/>
            <person name="Liu W.T."/>
        </authorList>
    </citation>
    <scope>NUCLEOTIDE SEQUENCE [LARGE SCALE GENOMIC DNA]</scope>
    <source>
        <strain evidence="1">U1lsi0528_Bin055</strain>
    </source>
</reference>
<dbReference type="AlphaFoldDB" id="A0A150J606"/>
<proteinExistence type="predicted"/>
<accession>A0A150J606</accession>
<evidence type="ECO:0000313" key="2">
    <source>
        <dbReference type="Proteomes" id="UP000075398"/>
    </source>
</evidence>
<sequence length="121" mass="14153">MNIEYKERDLNPPDFEPIKTFDDLTPGDQREMLNVLFMNDQSNALVDMHDTERLHNVAAAIHKAWQFKHGVRSCNDTFEHLDLLDDILTEWDKALSYVLERSINNELKYIHECKLSGFSGE</sequence>
<comment type="caution">
    <text evidence="1">The sequence shown here is derived from an EMBL/GenBank/DDBJ whole genome shotgun (WGS) entry which is preliminary data.</text>
</comment>
<protein>
    <submittedName>
        <fullName evidence="1">Uncharacterized protein</fullName>
    </submittedName>
</protein>